<dbReference type="Proteomes" id="UP001157502">
    <property type="component" value="Chromosome 5"/>
</dbReference>
<comment type="caution">
    <text evidence="1">The sequence shown here is derived from an EMBL/GenBank/DDBJ whole genome shotgun (WGS) entry which is preliminary data.</text>
</comment>
<gene>
    <name evidence="1" type="ORF">DPEC_G00054560</name>
</gene>
<organism evidence="1 2">
    <name type="scientific">Dallia pectoralis</name>
    <name type="common">Alaska blackfish</name>
    <dbReference type="NCBI Taxonomy" id="75939"/>
    <lineage>
        <taxon>Eukaryota</taxon>
        <taxon>Metazoa</taxon>
        <taxon>Chordata</taxon>
        <taxon>Craniata</taxon>
        <taxon>Vertebrata</taxon>
        <taxon>Euteleostomi</taxon>
        <taxon>Actinopterygii</taxon>
        <taxon>Neopterygii</taxon>
        <taxon>Teleostei</taxon>
        <taxon>Protacanthopterygii</taxon>
        <taxon>Esociformes</taxon>
        <taxon>Umbridae</taxon>
        <taxon>Dallia</taxon>
    </lineage>
</organism>
<protein>
    <submittedName>
        <fullName evidence="1">Uncharacterized protein</fullName>
    </submittedName>
</protein>
<keyword evidence="2" id="KW-1185">Reference proteome</keyword>
<sequence>MCWYNLYTGTSMCWYNLYTGTSMCWYNLYTGTSACCCTLIVILLFPVSMCENVYYSEPIYEEVLENQMASDTEFQEKDLLCPLCHDHLNDPVKLSCDHNVCRVCLQNYRKNGGLTTCPVCHKKMSMNPPYNFTLTGDFKNIQIGGESESKCHGGSEELCSQHGEKLRLFCQVDKEPVCLVCRDSRKHKGHDCLPIEEAAPDCWIELKMAKKSLQWKLEELNSFKQTFDETAGHIESQAQHTKRKINEEFEKLHQFLRDEEEARIAALRQEEQQKSLVMKYMIEEISKEIASLSDTIRSIEEKLASDTLTCLQNYKATVERAQIPLVESQLVKGTLIDVAKHLGNLPFKVWEKMQRTVKYVPVVLDPNTSHPMLSLCDDLTTVRYGEEQQYPDTPERFKKWMWVLGSEGFASGSHSWDVEVGDSTHWFMGVMRENAQIKETPHPDKSELYYYMYHYGEKNGNWWSVDCYDDKYVASSPSRPDIPIIVRQKPRRVRVQLDWDRGQLAFSDPDNKTHLHTFTDTFRETIFPCIFNGCDLHPVRIFPGKVSVIKA</sequence>
<reference evidence="1" key="1">
    <citation type="submission" date="2021-05" db="EMBL/GenBank/DDBJ databases">
        <authorList>
            <person name="Pan Q."/>
            <person name="Jouanno E."/>
            <person name="Zahm M."/>
            <person name="Klopp C."/>
            <person name="Cabau C."/>
            <person name="Louis A."/>
            <person name="Berthelot C."/>
            <person name="Parey E."/>
            <person name="Roest Crollius H."/>
            <person name="Montfort J."/>
            <person name="Robinson-Rechavi M."/>
            <person name="Bouchez O."/>
            <person name="Lampietro C."/>
            <person name="Lopez Roques C."/>
            <person name="Donnadieu C."/>
            <person name="Postlethwait J."/>
            <person name="Bobe J."/>
            <person name="Dillon D."/>
            <person name="Chandos A."/>
            <person name="von Hippel F."/>
            <person name="Guiguen Y."/>
        </authorList>
    </citation>
    <scope>NUCLEOTIDE SEQUENCE</scope>
    <source>
        <strain evidence="1">YG-Jan2019</strain>
    </source>
</reference>
<proteinExistence type="predicted"/>
<evidence type="ECO:0000313" key="1">
    <source>
        <dbReference type="EMBL" id="KAJ8011089.1"/>
    </source>
</evidence>
<evidence type="ECO:0000313" key="2">
    <source>
        <dbReference type="Proteomes" id="UP001157502"/>
    </source>
</evidence>
<dbReference type="EMBL" id="CM055732">
    <property type="protein sequence ID" value="KAJ8011089.1"/>
    <property type="molecule type" value="Genomic_DNA"/>
</dbReference>
<name>A0ACC2H577_DALPE</name>
<accession>A0ACC2H577</accession>